<evidence type="ECO:0000313" key="1">
    <source>
        <dbReference type="EMBL" id="PWK80345.1"/>
    </source>
</evidence>
<reference evidence="1 2" key="1">
    <citation type="submission" date="2018-05" db="EMBL/GenBank/DDBJ databases">
        <title>Genomic Encyclopedia of Archaeal and Bacterial Type Strains, Phase II (KMG-II): from individual species to whole genera.</title>
        <authorList>
            <person name="Goeker M."/>
        </authorList>
    </citation>
    <scope>NUCLEOTIDE SEQUENCE [LARGE SCALE GENOMIC DNA]</scope>
    <source>
        <strain evidence="1 2">DSM 19975</strain>
    </source>
</reference>
<dbReference type="Pfam" id="PF10899">
    <property type="entry name" value="AbiGi"/>
    <property type="match status" value="1"/>
</dbReference>
<proteinExistence type="predicted"/>
<accession>A0A316HQ36</accession>
<name>A0A316HQ36_9SPHI</name>
<gene>
    <name evidence="1" type="ORF">LX99_00810</name>
</gene>
<dbReference type="Proteomes" id="UP000245678">
    <property type="component" value="Unassembled WGS sequence"/>
</dbReference>
<sequence length="68" mass="7671">MALSSNSLVHLTNFKQSLIGILNESFKVKYCLENVITQVGVLKYAIPMVSFCDIPLSELKDHITKCQR</sequence>
<keyword evidence="2" id="KW-1185">Reference proteome</keyword>
<organism evidence="1 2">
    <name type="scientific">Mucilaginibacter oryzae</name>
    <dbReference type="NCBI Taxonomy" id="468058"/>
    <lineage>
        <taxon>Bacteria</taxon>
        <taxon>Pseudomonadati</taxon>
        <taxon>Bacteroidota</taxon>
        <taxon>Sphingobacteriia</taxon>
        <taxon>Sphingobacteriales</taxon>
        <taxon>Sphingobacteriaceae</taxon>
        <taxon>Mucilaginibacter</taxon>
    </lineage>
</organism>
<dbReference type="RefSeq" id="WP_109606597.1">
    <property type="nucleotide sequence ID" value="NZ_QGHA01000001.1"/>
</dbReference>
<comment type="caution">
    <text evidence="1">The sequence shown here is derived from an EMBL/GenBank/DDBJ whole genome shotgun (WGS) entry which is preliminary data.</text>
</comment>
<dbReference type="AlphaFoldDB" id="A0A316HQ36"/>
<dbReference type="EMBL" id="QGHA01000001">
    <property type="protein sequence ID" value="PWK80345.1"/>
    <property type="molecule type" value="Genomic_DNA"/>
</dbReference>
<evidence type="ECO:0000313" key="2">
    <source>
        <dbReference type="Proteomes" id="UP000245678"/>
    </source>
</evidence>
<protein>
    <submittedName>
        <fullName evidence="1">Abortive phage resistance protein AbiGi (Putative antitoxin)</fullName>
    </submittedName>
</protein>
<dbReference type="InterPro" id="IPR021223">
    <property type="entry name" value="AbiGi"/>
</dbReference>